<accession>Q8W579</accession>
<reference evidence="1" key="1">
    <citation type="submission" date="2001-09" db="EMBL/GenBank/DDBJ databases">
        <title>Arabidopsis cDNA clones.</title>
        <authorList>
            <person name="Cheuk R."/>
            <person name="Chen H."/>
            <person name="Kim C.J."/>
            <person name="Koesema E."/>
            <person name="Meyers M.C."/>
            <person name="Banh J."/>
            <person name="Bowser L."/>
            <person name="Carninci P."/>
            <person name="Dale J.M."/>
            <person name="Goldsmith A.D."/>
            <person name="Hayashizaki Y."/>
            <person name="Ishida J."/>
            <person name="Jiang P.X."/>
            <person name="Jones T."/>
            <person name="Kamiya A."/>
            <person name="Karlin-Neumann G."/>
            <person name="Kawai J."/>
            <person name="Lam B."/>
            <person name="Lee J.M."/>
            <person name="Lin J."/>
            <person name="Liu S.X."/>
            <person name="Miranda M."/>
            <person name="Narusaka M."/>
            <person name="Nguyen M."/>
            <person name="Onodera C.S."/>
            <person name="Palm C.J."/>
            <person name="Pham P.K."/>
            <person name="Quach H.L."/>
            <person name="Sakurai T."/>
            <person name="Satou M."/>
            <person name="Seki M."/>
            <person name="Southwick A."/>
            <person name="Tang C.C."/>
            <person name="Toriumi M."/>
            <person name="Yamada K."/>
            <person name="Yamamura Y."/>
            <person name="Yu G."/>
            <person name="Yu S."/>
            <person name="Shinozaki K."/>
            <person name="Davis R.W."/>
            <person name="Theologis A."/>
            <person name="Ecker J.R."/>
        </authorList>
    </citation>
    <scope>NUCLEOTIDE SEQUENCE</scope>
</reference>
<sequence>MKLMISSGLDADDCFFPLAFPLTKEVSTDSWRWFLTNIREKVTQRKDVCLVSSPHPDIVAVINEPGSLWQEPWVYHRFCLDCFCLQFHDIFGDYNLVSLVKQAGSTSQKEEFDSYIKDIKKKDSEARKWLAQFPQNQWALAHDQWSEIWSHDDRNRRFEGNL</sequence>
<dbReference type="EMBL" id="AF419581">
    <property type="protein sequence ID" value="AAL31913.1"/>
    <property type="molecule type" value="mRNA"/>
</dbReference>
<protein>
    <submittedName>
        <fullName evidence="1">At1g64270/F15H21_14</fullName>
    </submittedName>
</protein>
<evidence type="ECO:0000313" key="1">
    <source>
        <dbReference type="EMBL" id="AAL31913.1"/>
    </source>
</evidence>
<organism evidence="1">
    <name type="scientific">Arabidopsis thaliana</name>
    <name type="common">Mouse-ear cress</name>
    <dbReference type="NCBI Taxonomy" id="3702"/>
    <lineage>
        <taxon>Eukaryota</taxon>
        <taxon>Viridiplantae</taxon>
        <taxon>Streptophyta</taxon>
        <taxon>Embryophyta</taxon>
        <taxon>Tracheophyta</taxon>
        <taxon>Spermatophyta</taxon>
        <taxon>Magnoliopsida</taxon>
        <taxon>eudicotyledons</taxon>
        <taxon>Gunneridae</taxon>
        <taxon>Pentapetalae</taxon>
        <taxon>rosids</taxon>
        <taxon>malvids</taxon>
        <taxon>Brassicales</taxon>
        <taxon>Brassicaceae</taxon>
        <taxon>Camelineae</taxon>
        <taxon>Arabidopsis</taxon>
    </lineage>
</organism>
<dbReference type="PANTHER" id="PTHR31973">
    <property type="entry name" value="POLYPROTEIN, PUTATIVE-RELATED"/>
    <property type="match status" value="1"/>
</dbReference>
<proteinExistence type="evidence at transcript level"/>
<dbReference type="PANTHER" id="PTHR31973:SF195">
    <property type="entry name" value="MUDR FAMILY TRANSPOSASE"/>
    <property type="match status" value="1"/>
</dbReference>
<name>Q8W579_ARATH</name>
<dbReference type="AlphaFoldDB" id="Q8W579"/>